<dbReference type="InterPro" id="IPR011032">
    <property type="entry name" value="GroES-like_sf"/>
</dbReference>
<dbReference type="Pfam" id="PF00107">
    <property type="entry name" value="ADH_zinc_N"/>
    <property type="match status" value="1"/>
</dbReference>
<dbReference type="InterPro" id="IPR041694">
    <property type="entry name" value="ADH_N_2"/>
</dbReference>
<evidence type="ECO:0000313" key="5">
    <source>
        <dbReference type="Proteomes" id="UP000053477"/>
    </source>
</evidence>
<dbReference type="SUPFAM" id="SSF51735">
    <property type="entry name" value="NAD(P)-binding Rossmann-fold domains"/>
    <property type="match status" value="1"/>
</dbReference>
<feature type="domain" description="Alcohol dehydrogenase-like C-terminal" evidence="2">
    <location>
        <begin position="184"/>
        <end position="313"/>
    </location>
</feature>
<dbReference type="SUPFAM" id="SSF50129">
    <property type="entry name" value="GroES-like"/>
    <property type="match status" value="1"/>
</dbReference>
<organism evidence="4 5">
    <name type="scientific">Schizopora paradoxa</name>
    <dbReference type="NCBI Taxonomy" id="27342"/>
    <lineage>
        <taxon>Eukaryota</taxon>
        <taxon>Fungi</taxon>
        <taxon>Dikarya</taxon>
        <taxon>Basidiomycota</taxon>
        <taxon>Agaricomycotina</taxon>
        <taxon>Agaricomycetes</taxon>
        <taxon>Hymenochaetales</taxon>
        <taxon>Schizoporaceae</taxon>
        <taxon>Schizopora</taxon>
    </lineage>
</organism>
<dbReference type="STRING" id="27342.A0A0H2S337"/>
<protein>
    <submittedName>
        <fullName evidence="4">NAD-binding protein</fullName>
    </submittedName>
</protein>
<sequence length="366" mass="39192">MSTQVLPTSTRVWVVQHHAEGAIKLTKPYGTSEADTFALKTQELPSADALPENSLLVQTLAISNDPVQRIWIDKVNKFDRPDMQPLNEGTPFHAYTLSKVIAVGGAQDGKFKIGDLVTGRSRWAEYAVLEKGSVQSVQRLSGLNPTVWLGALGLSGLTAYWGLVAACELKQSDTLVVSGAAGSVGNVAVQYAKKVMNIKRVVGIAGSDEKCKWLLSIGADAAVNYKNSTFEKDLKEATPDGVDVFFDNIAGWILDAVIARMNTHGVVICCGIMSGYGDAKGMAAISNYGLVLMNRIRIQGFSVIDHVAQFEDSTKALADAVNSGKLIVEGAETIVDVSGKFEDIPRVWTGLFEGANTGKLITKLAD</sequence>
<dbReference type="PANTHER" id="PTHR43205:SF19">
    <property type="entry name" value="ENOYL REDUCTASE (ER) DOMAIN-CONTAINING PROTEIN"/>
    <property type="match status" value="1"/>
</dbReference>
<dbReference type="PANTHER" id="PTHR43205">
    <property type="entry name" value="PROSTAGLANDIN REDUCTASE"/>
    <property type="match status" value="1"/>
</dbReference>
<evidence type="ECO:0000256" key="1">
    <source>
        <dbReference type="ARBA" id="ARBA00023002"/>
    </source>
</evidence>
<dbReference type="Gene3D" id="3.90.180.10">
    <property type="entry name" value="Medium-chain alcohol dehydrogenases, catalytic domain"/>
    <property type="match status" value="1"/>
</dbReference>
<accession>A0A0H2S337</accession>
<reference evidence="4 5" key="1">
    <citation type="submission" date="2015-04" db="EMBL/GenBank/DDBJ databases">
        <title>Complete genome sequence of Schizopora paradoxa KUC8140, a cosmopolitan wood degrader in East Asia.</title>
        <authorList>
            <consortium name="DOE Joint Genome Institute"/>
            <person name="Min B."/>
            <person name="Park H."/>
            <person name="Jang Y."/>
            <person name="Kim J.-J."/>
            <person name="Kim K.H."/>
            <person name="Pangilinan J."/>
            <person name="Lipzen A."/>
            <person name="Riley R."/>
            <person name="Grigoriev I.V."/>
            <person name="Spatafora J.W."/>
            <person name="Choi I.-G."/>
        </authorList>
    </citation>
    <scope>NUCLEOTIDE SEQUENCE [LARGE SCALE GENOMIC DNA]</scope>
    <source>
        <strain evidence="4 5">KUC8140</strain>
    </source>
</reference>
<dbReference type="Pfam" id="PF16884">
    <property type="entry name" value="ADH_N_2"/>
    <property type="match status" value="1"/>
</dbReference>
<dbReference type="InterPro" id="IPR045010">
    <property type="entry name" value="MDR_fam"/>
</dbReference>
<dbReference type="Gene3D" id="3.40.50.720">
    <property type="entry name" value="NAD(P)-binding Rossmann-like Domain"/>
    <property type="match status" value="1"/>
</dbReference>
<dbReference type="OrthoDB" id="809632at2759"/>
<dbReference type="GO" id="GO:0016628">
    <property type="term" value="F:oxidoreductase activity, acting on the CH-CH group of donors, NAD or NADP as acceptor"/>
    <property type="evidence" value="ECO:0007669"/>
    <property type="project" value="InterPro"/>
</dbReference>
<dbReference type="InParanoid" id="A0A0H2S337"/>
<gene>
    <name evidence="4" type="ORF">SCHPADRAFT_866707</name>
</gene>
<evidence type="ECO:0000313" key="4">
    <source>
        <dbReference type="EMBL" id="KLO18367.1"/>
    </source>
</evidence>
<evidence type="ECO:0000259" key="3">
    <source>
        <dbReference type="Pfam" id="PF16884"/>
    </source>
</evidence>
<dbReference type="CDD" id="cd05288">
    <property type="entry name" value="PGDH"/>
    <property type="match status" value="1"/>
</dbReference>
<dbReference type="Proteomes" id="UP000053477">
    <property type="component" value="Unassembled WGS sequence"/>
</dbReference>
<dbReference type="AlphaFoldDB" id="A0A0H2S337"/>
<feature type="domain" description="Oxidoreductase N-terminal" evidence="3">
    <location>
        <begin position="27"/>
        <end position="136"/>
    </location>
</feature>
<dbReference type="EMBL" id="KQ085895">
    <property type="protein sequence ID" value="KLO18367.1"/>
    <property type="molecule type" value="Genomic_DNA"/>
</dbReference>
<dbReference type="InterPro" id="IPR013149">
    <property type="entry name" value="ADH-like_C"/>
</dbReference>
<keyword evidence="1" id="KW-0560">Oxidoreductase</keyword>
<dbReference type="FunFam" id="3.40.50.720:FF:000121">
    <property type="entry name" value="Prostaglandin reductase 2"/>
    <property type="match status" value="1"/>
</dbReference>
<evidence type="ECO:0000259" key="2">
    <source>
        <dbReference type="Pfam" id="PF00107"/>
    </source>
</evidence>
<dbReference type="InterPro" id="IPR036291">
    <property type="entry name" value="NAD(P)-bd_dom_sf"/>
</dbReference>
<keyword evidence="5" id="KW-1185">Reference proteome</keyword>
<name>A0A0H2S337_9AGAM</name>
<proteinExistence type="predicted"/>